<dbReference type="InterPro" id="IPR036291">
    <property type="entry name" value="NAD(P)-bd_dom_sf"/>
</dbReference>
<dbReference type="Proteomes" id="UP000396835">
    <property type="component" value="Unassembled WGS sequence"/>
</dbReference>
<evidence type="ECO:0000313" key="2">
    <source>
        <dbReference type="EMBL" id="VFB15460.1"/>
    </source>
</evidence>
<dbReference type="SUPFAM" id="SSF51735">
    <property type="entry name" value="NAD(P)-binding Rossmann-fold domains"/>
    <property type="match status" value="1"/>
</dbReference>
<dbReference type="Pfam" id="PF13561">
    <property type="entry name" value="adh_short_C2"/>
    <property type="match status" value="1"/>
</dbReference>
<protein>
    <submittedName>
        <fullName evidence="2">7-alpha-hydroxysteroid dehydrogenase</fullName>
        <ecNumber evidence="2">1.1.1.100</ecNumber>
    </submittedName>
</protein>
<organism evidence="2 3">
    <name type="scientific">Prevotella heparinolytica</name>
    <dbReference type="NCBI Taxonomy" id="28113"/>
    <lineage>
        <taxon>Bacteria</taxon>
        <taxon>Pseudomonadati</taxon>
        <taxon>Bacteroidota</taxon>
        <taxon>Bacteroidia</taxon>
        <taxon>Bacteroidales</taxon>
        <taxon>Bacteroidaceae</taxon>
        <taxon>Bacteroides</taxon>
    </lineage>
</organism>
<dbReference type="InterPro" id="IPR002347">
    <property type="entry name" value="SDR_fam"/>
</dbReference>
<name>A0A449I808_9BACE</name>
<dbReference type="Gene3D" id="3.40.50.720">
    <property type="entry name" value="NAD(P)-binding Rossmann-like Domain"/>
    <property type="match status" value="1"/>
</dbReference>
<dbReference type="RefSeq" id="WP_131753080.1">
    <property type="nucleotide sequence ID" value="NZ_CAACYH010000007.1"/>
</dbReference>
<dbReference type="AlphaFoldDB" id="A0A449I808"/>
<keyword evidence="2" id="KW-0560">Oxidoreductase</keyword>
<dbReference type="PRINTS" id="PR00080">
    <property type="entry name" value="SDRFAMILY"/>
</dbReference>
<sequence length="260" mass="28289">MNTLDLFSLKNKVAIITGGCGHLGKAMTESLHDAGAIVYVAGTSIDKFKSIYQDCSNIRFVQLDIMSSESIHSVFSDVYNREGHIDVLINNAAYVEGGGKLPEQISDKEWTNCQEGVMGSVFKCIREVIPFMPRGGSIVNIASMYGLISPDLSMYNDVCSPFLNPVDYGAGKAGVIQITKYFGTYLIGKGIRVNCISPGTFPSPKVQKNEEFVRRLSKKNPANRIGVPEDIKGAVLFLSSNASGYVVGQNIQVDGGWTIW</sequence>
<dbReference type="GO" id="GO:0030497">
    <property type="term" value="P:fatty acid elongation"/>
    <property type="evidence" value="ECO:0007669"/>
    <property type="project" value="TreeGrafter"/>
</dbReference>
<evidence type="ECO:0000313" key="3">
    <source>
        <dbReference type="Proteomes" id="UP000396835"/>
    </source>
</evidence>
<dbReference type="PANTHER" id="PTHR42760">
    <property type="entry name" value="SHORT-CHAIN DEHYDROGENASES/REDUCTASES FAMILY MEMBER"/>
    <property type="match status" value="1"/>
</dbReference>
<dbReference type="OrthoDB" id="9803333at2"/>
<dbReference type="PRINTS" id="PR00081">
    <property type="entry name" value="GDHRDH"/>
</dbReference>
<gene>
    <name evidence="2" type="primary">fabG_2</name>
    <name evidence="2" type="ORF">NCTC7812_03049</name>
</gene>
<dbReference type="GO" id="GO:0004316">
    <property type="term" value="F:3-oxoacyl-[acyl-carrier-protein] reductase (NADPH) activity"/>
    <property type="evidence" value="ECO:0007669"/>
    <property type="project" value="UniProtKB-EC"/>
</dbReference>
<dbReference type="EMBL" id="CAACYH010000007">
    <property type="protein sequence ID" value="VFB15460.1"/>
    <property type="molecule type" value="Genomic_DNA"/>
</dbReference>
<reference evidence="2 3" key="1">
    <citation type="submission" date="2019-02" db="EMBL/GenBank/DDBJ databases">
        <authorList>
            <consortium name="Pathogen Informatics"/>
        </authorList>
    </citation>
    <scope>NUCLEOTIDE SEQUENCE [LARGE SCALE GENOMIC DNA]</scope>
    <source>
        <strain evidence="2 3">3012STDY7078512</strain>
    </source>
</reference>
<proteinExistence type="inferred from homology"/>
<dbReference type="EC" id="1.1.1.100" evidence="2"/>
<dbReference type="PANTHER" id="PTHR42760:SF40">
    <property type="entry name" value="3-OXOACYL-[ACYL-CARRIER-PROTEIN] REDUCTASE, CHLOROPLASTIC"/>
    <property type="match status" value="1"/>
</dbReference>
<evidence type="ECO:0000256" key="1">
    <source>
        <dbReference type="ARBA" id="ARBA00006484"/>
    </source>
</evidence>
<accession>A0A449I808</accession>
<comment type="similarity">
    <text evidence="1">Belongs to the short-chain dehydrogenases/reductases (SDR) family.</text>
</comment>